<proteinExistence type="predicted"/>
<reference evidence="3 4" key="1">
    <citation type="submission" date="2023-03" db="EMBL/GenBank/DDBJ databases">
        <title>Fodinicurvata sp. CAU 1616 isolated from sea sendiment.</title>
        <authorList>
            <person name="Kim W."/>
        </authorList>
    </citation>
    <scope>NUCLEOTIDE SEQUENCE [LARGE SCALE GENOMIC DNA]</scope>
    <source>
        <strain evidence="3 4">CAU 1616</strain>
    </source>
</reference>
<dbReference type="InterPro" id="IPR007349">
    <property type="entry name" value="DUF418"/>
</dbReference>
<feature type="transmembrane region" description="Helical" evidence="1">
    <location>
        <begin position="28"/>
        <end position="49"/>
    </location>
</feature>
<evidence type="ECO:0000313" key="3">
    <source>
        <dbReference type="EMBL" id="MDF2095532.1"/>
    </source>
</evidence>
<feature type="transmembrane region" description="Helical" evidence="1">
    <location>
        <begin position="341"/>
        <end position="361"/>
    </location>
</feature>
<comment type="caution">
    <text evidence="3">The sequence shown here is derived from an EMBL/GenBank/DDBJ whole genome shotgun (WGS) entry which is preliminary data.</text>
</comment>
<accession>A0ABT5YKY1</accession>
<dbReference type="Pfam" id="PF04235">
    <property type="entry name" value="DUF418"/>
    <property type="match status" value="1"/>
</dbReference>
<keyword evidence="1" id="KW-1133">Transmembrane helix</keyword>
<dbReference type="Proteomes" id="UP001215503">
    <property type="component" value="Unassembled WGS sequence"/>
</dbReference>
<evidence type="ECO:0000259" key="2">
    <source>
        <dbReference type="Pfam" id="PF04235"/>
    </source>
</evidence>
<dbReference type="RefSeq" id="WP_275821049.1">
    <property type="nucleotide sequence ID" value="NZ_JARHUD010000003.1"/>
</dbReference>
<feature type="transmembrane region" description="Helical" evidence="1">
    <location>
        <begin position="231"/>
        <end position="250"/>
    </location>
</feature>
<evidence type="ECO:0000313" key="4">
    <source>
        <dbReference type="Proteomes" id="UP001215503"/>
    </source>
</evidence>
<keyword evidence="1" id="KW-0812">Transmembrane</keyword>
<feature type="domain" description="DUF418" evidence="2">
    <location>
        <begin position="245"/>
        <end position="403"/>
    </location>
</feature>
<feature type="transmembrane region" description="Helical" evidence="1">
    <location>
        <begin position="262"/>
        <end position="280"/>
    </location>
</feature>
<dbReference type="EMBL" id="JARHUD010000003">
    <property type="protein sequence ID" value="MDF2095532.1"/>
    <property type="molecule type" value="Genomic_DNA"/>
</dbReference>
<evidence type="ECO:0000256" key="1">
    <source>
        <dbReference type="SAM" id="Phobius"/>
    </source>
</evidence>
<dbReference type="InterPro" id="IPR052529">
    <property type="entry name" value="Bact_Transport_Assoc"/>
</dbReference>
<keyword evidence="1" id="KW-0472">Membrane</keyword>
<keyword evidence="4" id="KW-1185">Reference proteome</keyword>
<feature type="transmembrane region" description="Helical" evidence="1">
    <location>
        <begin position="367"/>
        <end position="387"/>
    </location>
</feature>
<sequence>MQQEKTPNRAATPGGDGRVGLLDSLRGFAILGILLINVQSFGLLSSAFLNPKALGEPPVADYSVWLITHLLVDEKFITILTLLFGAGIVLMAERSKLEAQEFERVFRRRMLWLLGIGLAHGLLLWRGDILTSYAICAMAAVHFRNRTPWQLLKIALVLLLVPTVIAVLMTIGLHFLPPERLQEIANAHWLPSREVIRSEVALYTGPWLSTMGARALDGLTIQGWMLITERFWRVLALMLIGMALLRIGFLRGQWEPQQYRRIGLRALAIGLPLVALGVLLNEVFGWDLRYSLYLGDIANYWASALVAIGWIALLALLFQFNLLGRISLWLTAVGRLALSNYLLQTLICASLFYGFGLGLYGELDRPMLLLVVLGIWITQILLSIWYLKHFKVGPFEWAWRRASARPLFA</sequence>
<protein>
    <submittedName>
        <fullName evidence="3">DUF418 domain-containing protein</fullName>
    </submittedName>
</protein>
<feature type="transmembrane region" description="Helical" evidence="1">
    <location>
        <begin position="300"/>
        <end position="320"/>
    </location>
</feature>
<feature type="transmembrane region" description="Helical" evidence="1">
    <location>
        <begin position="154"/>
        <end position="176"/>
    </location>
</feature>
<gene>
    <name evidence="3" type="ORF">P2G67_06045</name>
</gene>
<name>A0ABT5YKY1_9PROT</name>
<organism evidence="3 4">
    <name type="scientific">Aquibaculum arenosum</name>
    <dbReference type="NCBI Taxonomy" id="3032591"/>
    <lineage>
        <taxon>Bacteria</taxon>
        <taxon>Pseudomonadati</taxon>
        <taxon>Pseudomonadota</taxon>
        <taxon>Alphaproteobacteria</taxon>
        <taxon>Rhodospirillales</taxon>
        <taxon>Rhodovibrionaceae</taxon>
        <taxon>Aquibaculum</taxon>
    </lineage>
</organism>
<dbReference type="PANTHER" id="PTHR30590">
    <property type="entry name" value="INNER MEMBRANE PROTEIN"/>
    <property type="match status" value="1"/>
</dbReference>
<dbReference type="PANTHER" id="PTHR30590:SF2">
    <property type="entry name" value="INNER MEMBRANE PROTEIN"/>
    <property type="match status" value="1"/>
</dbReference>